<reference evidence="2 3" key="1">
    <citation type="submission" date="2014-04" db="EMBL/GenBank/DDBJ databases">
        <title>Evolutionary Origins and Diversification of the Mycorrhizal Mutualists.</title>
        <authorList>
            <consortium name="DOE Joint Genome Institute"/>
            <consortium name="Mycorrhizal Genomics Consortium"/>
            <person name="Kohler A."/>
            <person name="Kuo A."/>
            <person name="Nagy L.G."/>
            <person name="Floudas D."/>
            <person name="Copeland A."/>
            <person name="Barry K.W."/>
            <person name="Cichocki N."/>
            <person name="Veneault-Fourrey C."/>
            <person name="LaButti K."/>
            <person name="Lindquist E.A."/>
            <person name="Lipzen A."/>
            <person name="Lundell T."/>
            <person name="Morin E."/>
            <person name="Murat C."/>
            <person name="Riley R."/>
            <person name="Ohm R."/>
            <person name="Sun H."/>
            <person name="Tunlid A."/>
            <person name="Henrissat B."/>
            <person name="Grigoriev I.V."/>
            <person name="Hibbett D.S."/>
            <person name="Martin F."/>
        </authorList>
    </citation>
    <scope>NUCLEOTIDE SEQUENCE [LARGE SCALE GENOMIC DNA]</scope>
    <source>
        <strain evidence="2 3">MD-312</strain>
    </source>
</reference>
<dbReference type="Proteomes" id="UP000053820">
    <property type="component" value="Unassembled WGS sequence"/>
</dbReference>
<evidence type="ECO:0000256" key="1">
    <source>
        <dbReference type="ARBA" id="ARBA00023002"/>
    </source>
</evidence>
<organism evidence="2 3">
    <name type="scientific">Hydnomerulius pinastri MD-312</name>
    <dbReference type="NCBI Taxonomy" id="994086"/>
    <lineage>
        <taxon>Eukaryota</taxon>
        <taxon>Fungi</taxon>
        <taxon>Dikarya</taxon>
        <taxon>Basidiomycota</taxon>
        <taxon>Agaricomycotina</taxon>
        <taxon>Agaricomycetes</taxon>
        <taxon>Agaricomycetidae</taxon>
        <taxon>Boletales</taxon>
        <taxon>Boletales incertae sedis</taxon>
        <taxon>Leucogyrophana</taxon>
    </lineage>
</organism>
<dbReference type="Gene3D" id="3.40.50.720">
    <property type="entry name" value="NAD(P)-binding Rossmann-like Domain"/>
    <property type="match status" value="1"/>
</dbReference>
<dbReference type="SUPFAM" id="SSF51735">
    <property type="entry name" value="NAD(P)-binding Rossmann-fold domains"/>
    <property type="match status" value="1"/>
</dbReference>
<protein>
    <submittedName>
        <fullName evidence="2">Uncharacterized protein</fullName>
    </submittedName>
</protein>
<dbReference type="EMBL" id="KN839853">
    <property type="protein sequence ID" value="KIJ62802.1"/>
    <property type="molecule type" value="Genomic_DNA"/>
</dbReference>
<accession>A0A0C9WDW0</accession>
<gene>
    <name evidence="2" type="ORF">HYDPIDRAFT_93647</name>
</gene>
<dbReference type="PANTHER" id="PTHR43157">
    <property type="entry name" value="PHOSPHATIDYLINOSITOL-GLYCAN BIOSYNTHESIS CLASS F PROTEIN-RELATED"/>
    <property type="match status" value="1"/>
</dbReference>
<dbReference type="InterPro" id="IPR036291">
    <property type="entry name" value="NAD(P)-bd_dom_sf"/>
</dbReference>
<dbReference type="HOGENOM" id="CLU_010194_44_4_1"/>
<dbReference type="GO" id="GO:0016491">
    <property type="term" value="F:oxidoreductase activity"/>
    <property type="evidence" value="ECO:0007669"/>
    <property type="project" value="UniProtKB-KW"/>
</dbReference>
<dbReference type="InterPro" id="IPR002347">
    <property type="entry name" value="SDR_fam"/>
</dbReference>
<dbReference type="Pfam" id="PF00106">
    <property type="entry name" value="adh_short"/>
    <property type="match status" value="1"/>
</dbReference>
<keyword evidence="1" id="KW-0560">Oxidoreductase</keyword>
<evidence type="ECO:0000313" key="3">
    <source>
        <dbReference type="Proteomes" id="UP000053820"/>
    </source>
</evidence>
<evidence type="ECO:0000313" key="2">
    <source>
        <dbReference type="EMBL" id="KIJ62802.1"/>
    </source>
</evidence>
<dbReference type="AlphaFoldDB" id="A0A0C9WDW0"/>
<dbReference type="OrthoDB" id="542013at2759"/>
<dbReference type="PANTHER" id="PTHR43157:SF31">
    <property type="entry name" value="PHOSPHATIDYLINOSITOL-GLYCAN BIOSYNTHESIS CLASS F PROTEIN"/>
    <property type="match status" value="1"/>
</dbReference>
<sequence length="352" mass="39044">MAKFSILQFWREQRAALPLPKAVVDVGSMTLLVTGSNVGLGLEASVHLAEMRPRLLLATSRDMVKCEQTREVILQRATADSGAVPEVAAWPLDLSTFENVRTFVDKFEAEGDCQLNVLVANAGIFKQEYTKSQDGWEVMLQINYLSTALLSILLLPYLVNSSKTDSPSRLVIVSSLGHYLASPKLKEAEKWTCILDTMNDELFCALLTWSTSGQITLVFGLIFVRELAARLPNPAPVVACAVNPGFCSSSLFRDPESKWYMHAILSGIKSAFFARSPEEGSRTLVHAAVASEEHSMHGRYLSNCQITEEDDYLFTPEGRAFSIRLWTETIQVLSKVDVRISEIVNQHLQAAQ</sequence>
<proteinExistence type="predicted"/>
<keyword evidence="3" id="KW-1185">Reference proteome</keyword>
<name>A0A0C9WDW0_9AGAM</name>